<dbReference type="GO" id="GO:0016491">
    <property type="term" value="F:oxidoreductase activity"/>
    <property type="evidence" value="ECO:0007669"/>
    <property type="project" value="UniProtKB-KW"/>
</dbReference>
<keyword evidence="1" id="KW-0560">Oxidoreductase</keyword>
<dbReference type="Gene3D" id="3.40.50.720">
    <property type="entry name" value="NAD(P)-binding Rossmann-like Domain"/>
    <property type="match status" value="2"/>
</dbReference>
<dbReference type="EMBL" id="CP006911">
    <property type="protein sequence ID" value="ALE01468.1"/>
    <property type="molecule type" value="Genomic_DNA"/>
</dbReference>
<organism evidence="4 5">
    <name type="scientific">Candidatus Pseudothioglobus singularis PS1</name>
    <dbReference type="NCBI Taxonomy" id="1125411"/>
    <lineage>
        <taxon>Bacteria</taxon>
        <taxon>Pseudomonadati</taxon>
        <taxon>Pseudomonadota</taxon>
        <taxon>Gammaproteobacteria</taxon>
        <taxon>Candidatus Pseudothioglobaceae</taxon>
        <taxon>Candidatus Pseudothioglobus</taxon>
    </lineage>
</organism>
<dbReference type="SUPFAM" id="SSF51735">
    <property type="entry name" value="NAD(P)-binding Rossmann-fold domains"/>
    <property type="match status" value="1"/>
</dbReference>
<reference evidence="4 5" key="1">
    <citation type="journal article" date="2015" name="Genome Announc.">
        <title>Genome Sequence of 'Candidatus Thioglobus singularis' Strain PS1, a Mixotroph from the SUP05 Clade of Marine Gammaproteobacteria.</title>
        <authorList>
            <person name="Marshall K.T."/>
            <person name="Morris R.M."/>
        </authorList>
    </citation>
    <scope>NUCLEOTIDE SEQUENCE [LARGE SCALE GENOMIC DNA]</scope>
    <source>
        <strain evidence="4 5">PS1</strain>
    </source>
</reference>
<dbReference type="OrthoDB" id="9787219at2"/>
<sequence>MKSDKKIRVHFKSNHANPDSFPPTIEGENVFAMTKERFDKAITNYPDLIHKIEPIFDWDLDNFYESMKTAEVLVCWDFPTENLSEIAPNLKWIHIIGAGVEHLCPMDWVPENVSVVNNRGVHSAKAGEFGLMSVLMLHTHIPEIVRNQQSNHWESLYSSPIVGKTLLVIGVGNIGYAAAQKCKLLGMNVIGASRHGKDLDDIDQMVTQDELDEVLPLADYIFMSTPNTKETYNLLDKRRQSLMKPGVGIINVGRAATMDYDALVDNLNSGHIKAAIIDVFDPEPLPSDSKLWTTPNLMVMPHISADDGDTYIPLTLDLVMMNMRRYIAHEGLNNLVNPELGY</sequence>
<accession>A0A0M4LEN2</accession>
<feature type="domain" description="D-isomer specific 2-hydroxyacid dehydrogenase NAD-binding" evidence="3">
    <location>
        <begin position="132"/>
        <end position="304"/>
    </location>
</feature>
<dbReference type="PANTHER" id="PTHR43333:SF1">
    <property type="entry name" value="D-ISOMER SPECIFIC 2-HYDROXYACID DEHYDROGENASE NAD-BINDING DOMAIN-CONTAINING PROTEIN"/>
    <property type="match status" value="1"/>
</dbReference>
<keyword evidence="2" id="KW-0520">NAD</keyword>
<dbReference type="KEGG" id="tsn:W908_01900"/>
<dbReference type="GO" id="GO:0051287">
    <property type="term" value="F:NAD binding"/>
    <property type="evidence" value="ECO:0007669"/>
    <property type="project" value="InterPro"/>
</dbReference>
<evidence type="ECO:0000256" key="2">
    <source>
        <dbReference type="ARBA" id="ARBA00023027"/>
    </source>
</evidence>
<protein>
    <submittedName>
        <fullName evidence="4">Dehydrogenase</fullName>
    </submittedName>
</protein>
<name>A0A0M4LEN2_9GAMM</name>
<dbReference type="STRING" id="1125411.W908_01900"/>
<dbReference type="SUPFAM" id="SSF52283">
    <property type="entry name" value="Formate/glycerate dehydrogenase catalytic domain-like"/>
    <property type="match status" value="1"/>
</dbReference>
<dbReference type="CDD" id="cd05300">
    <property type="entry name" value="2-Hacid_dh_1"/>
    <property type="match status" value="1"/>
</dbReference>
<dbReference type="Pfam" id="PF02826">
    <property type="entry name" value="2-Hacid_dh_C"/>
    <property type="match status" value="1"/>
</dbReference>
<keyword evidence="5" id="KW-1185">Reference proteome</keyword>
<evidence type="ECO:0000313" key="4">
    <source>
        <dbReference type="EMBL" id="ALE01468.1"/>
    </source>
</evidence>
<dbReference type="InterPro" id="IPR036291">
    <property type="entry name" value="NAD(P)-bd_dom_sf"/>
</dbReference>
<dbReference type="Proteomes" id="UP000068905">
    <property type="component" value="Chromosome"/>
</dbReference>
<evidence type="ECO:0000256" key="1">
    <source>
        <dbReference type="ARBA" id="ARBA00023002"/>
    </source>
</evidence>
<gene>
    <name evidence="4" type="ORF">W908_01900</name>
</gene>
<evidence type="ECO:0000313" key="5">
    <source>
        <dbReference type="Proteomes" id="UP000068905"/>
    </source>
</evidence>
<evidence type="ECO:0000259" key="3">
    <source>
        <dbReference type="Pfam" id="PF02826"/>
    </source>
</evidence>
<dbReference type="InterPro" id="IPR006140">
    <property type="entry name" value="D-isomer_DH_NAD-bd"/>
</dbReference>
<dbReference type="PANTHER" id="PTHR43333">
    <property type="entry name" value="2-HACID_DH_C DOMAIN-CONTAINING PROTEIN"/>
    <property type="match status" value="1"/>
</dbReference>
<dbReference type="RefSeq" id="WP_053819701.1">
    <property type="nucleotide sequence ID" value="NZ_CP006911.1"/>
</dbReference>
<proteinExistence type="predicted"/>
<dbReference type="AlphaFoldDB" id="A0A0M4LEN2"/>